<dbReference type="InterPro" id="IPR011990">
    <property type="entry name" value="TPR-like_helical_dom_sf"/>
</dbReference>
<feature type="repeat" description="PPR" evidence="1">
    <location>
        <begin position="231"/>
        <end position="265"/>
    </location>
</feature>
<accession>A7RJQ7</accession>
<evidence type="ECO:0000256" key="2">
    <source>
        <dbReference type="SAM" id="MobiDB-lite"/>
    </source>
</evidence>
<dbReference type="Gene3D" id="1.25.40.10">
    <property type="entry name" value="Tetratricopeptide repeat domain"/>
    <property type="match status" value="3"/>
</dbReference>
<dbReference type="PANTHER" id="PTHR24014">
    <property type="entry name" value="2-OXOGLUTARATE AND IRON-DEPENDENT OXYGENASE DOMAIN-CONTAINING PROTEIN 2"/>
    <property type="match status" value="1"/>
</dbReference>
<organism evidence="3 4">
    <name type="scientific">Nematostella vectensis</name>
    <name type="common">Starlet sea anemone</name>
    <dbReference type="NCBI Taxonomy" id="45351"/>
    <lineage>
        <taxon>Eukaryota</taxon>
        <taxon>Metazoa</taxon>
        <taxon>Cnidaria</taxon>
        <taxon>Anthozoa</taxon>
        <taxon>Hexacorallia</taxon>
        <taxon>Actiniaria</taxon>
        <taxon>Edwardsiidae</taxon>
        <taxon>Nematostella</taxon>
    </lineage>
</organism>
<dbReference type="NCBIfam" id="TIGR00756">
    <property type="entry name" value="PPR"/>
    <property type="match status" value="2"/>
</dbReference>
<dbReference type="Pfam" id="PF13041">
    <property type="entry name" value="PPR_2"/>
    <property type="match status" value="1"/>
</dbReference>
<dbReference type="OrthoDB" id="185373at2759"/>
<dbReference type="Proteomes" id="UP000001593">
    <property type="component" value="Unassembled WGS sequence"/>
</dbReference>
<dbReference type="Pfam" id="PF13812">
    <property type="entry name" value="PPR_3"/>
    <property type="match status" value="2"/>
</dbReference>
<dbReference type="KEGG" id="nve:5520656"/>
<feature type="region of interest" description="Disordered" evidence="2">
    <location>
        <begin position="91"/>
        <end position="122"/>
    </location>
</feature>
<feature type="compositionally biased region" description="Acidic residues" evidence="2">
    <location>
        <begin position="111"/>
        <end position="122"/>
    </location>
</feature>
<keyword evidence="4" id="KW-1185">Reference proteome</keyword>
<evidence type="ECO:0000313" key="4">
    <source>
        <dbReference type="Proteomes" id="UP000001593"/>
    </source>
</evidence>
<dbReference type="FunCoup" id="A7RJQ7">
    <property type="interactions" value="282"/>
</dbReference>
<dbReference type="PANTHER" id="PTHR24014:SF6">
    <property type="entry name" value="PENTATRICOPEPTIDE REPEAT-CONTAINING PROTEIN 1, MITOCHONDRIAL"/>
    <property type="match status" value="1"/>
</dbReference>
<protein>
    <recommendedName>
        <fullName evidence="5">Pentacotripeptide-repeat region of PRORP domain-containing protein</fullName>
    </recommendedName>
</protein>
<dbReference type="InterPro" id="IPR002885">
    <property type="entry name" value="PPR_rpt"/>
</dbReference>
<proteinExistence type="predicted"/>
<evidence type="ECO:0000313" key="3">
    <source>
        <dbReference type="EMBL" id="EDO48418.1"/>
    </source>
</evidence>
<dbReference type="OMA" id="GWESDSH"/>
<feature type="repeat" description="PPR" evidence="1">
    <location>
        <begin position="344"/>
        <end position="380"/>
    </location>
</feature>
<dbReference type="Pfam" id="PF01535">
    <property type="entry name" value="PPR"/>
    <property type="match status" value="1"/>
</dbReference>
<evidence type="ECO:0000256" key="1">
    <source>
        <dbReference type="PROSITE-ProRule" id="PRU00708"/>
    </source>
</evidence>
<dbReference type="AlphaFoldDB" id="A7RJQ7"/>
<sequence length="714" mass="81557">MAALLNMSKAASKVLLIGKNSHLLTKTQYFFRYESVIHQRMGYSSLNHARFDNLYTQHEPIPTTSLLQPHNETSTFNSRFSTWRGNKKNLFANSSSIDPDDPKNGAYVIEEGNDDDDFDDDDVDNDGTKDFFREKDKLKKFTSKNMYSEKRPNHKAQKTVEGKVRSSRYVFKDLHDGEEDFRWVRRQGQVVRSRRKGEWYANQMSRLANQNQIEKAEEMLLSMKQEGITQKAEVINILISAYAKKGNARKAFHLYNNIKKMGLKATTHTYTSLFNCCALSNNTKLTRASLDKLWEEFHLRVNTEDIKPHTITYNAAIKAFAHCSTPLKAFEVYEDMQTHGVQVDGYTSAALLAACAAMGRGGPAKAMLVLEEMKEQGVKLDIYVFNLVLKVIRDAKFDHLKKNPEKASITFEKQHKDSILNGSFGGDIQNNTGTLGDDHRGLARLDVKQNTKAEQCFKDLIPAVQEVPKNSVFQTKGKTSPLGVNLFAGVESFVQLMAVNEVKPDIRTFHLMLQLANDGVEQENNLLQVMERCGISPDMAMLNTLVRRRARKGDVTTAKEYIENFRIRYSLSADERTYVILASGCRTTKDGLWLLQEMKDRGLQSSQAVYMKLLFCASRSHNYPHMITLLKVIKKEGIQPLDGILSLMDKICYHTQKGESKRDVETNKKLKRKAKFLQTQRASLLEHYSHWRQGLIPNNDVDLDDTEEKNYDHL</sequence>
<dbReference type="EMBL" id="DS469514">
    <property type="protein sequence ID" value="EDO48418.1"/>
    <property type="molecule type" value="Genomic_DNA"/>
</dbReference>
<evidence type="ECO:0008006" key="5">
    <source>
        <dbReference type="Google" id="ProtNLM"/>
    </source>
</evidence>
<dbReference type="PROSITE" id="PS51375">
    <property type="entry name" value="PPR"/>
    <property type="match status" value="3"/>
</dbReference>
<dbReference type="HOGENOM" id="CLU_386995_0_0_1"/>
<feature type="repeat" description="PPR" evidence="1">
    <location>
        <begin position="309"/>
        <end position="343"/>
    </location>
</feature>
<dbReference type="STRING" id="45351.A7RJQ7"/>
<name>A7RJQ7_NEMVE</name>
<dbReference type="eggNOG" id="KOG4197">
    <property type="taxonomic scope" value="Eukaryota"/>
</dbReference>
<reference evidence="3 4" key="1">
    <citation type="journal article" date="2007" name="Science">
        <title>Sea anemone genome reveals ancestral eumetazoan gene repertoire and genomic organization.</title>
        <authorList>
            <person name="Putnam N.H."/>
            <person name="Srivastava M."/>
            <person name="Hellsten U."/>
            <person name="Dirks B."/>
            <person name="Chapman J."/>
            <person name="Salamov A."/>
            <person name="Terry A."/>
            <person name="Shapiro H."/>
            <person name="Lindquist E."/>
            <person name="Kapitonov V.V."/>
            <person name="Jurka J."/>
            <person name="Genikhovich G."/>
            <person name="Grigoriev I.V."/>
            <person name="Lucas S.M."/>
            <person name="Steele R.E."/>
            <person name="Finnerty J.R."/>
            <person name="Technau U."/>
            <person name="Martindale M.Q."/>
            <person name="Rokhsar D.S."/>
        </authorList>
    </citation>
    <scope>NUCLEOTIDE SEQUENCE [LARGE SCALE GENOMIC DNA]</scope>
    <source>
        <strain evidence="4">CH2 X CH6</strain>
    </source>
</reference>
<dbReference type="PhylomeDB" id="A7RJQ7"/>
<dbReference type="InParanoid" id="A7RJQ7"/>
<gene>
    <name evidence="3" type="ORF">NEMVEDRAFT_v1g238788</name>
</gene>